<comment type="caution">
    <text evidence="5">The sequence shown here is derived from an EMBL/GenBank/DDBJ whole genome shotgun (WGS) entry which is preliminary data.</text>
</comment>
<proteinExistence type="inferred from homology"/>
<reference evidence="6" key="1">
    <citation type="journal article" date="2019" name="Int. J. Syst. Evol. Microbiol.">
        <title>The Global Catalogue of Microorganisms (GCM) 10K type strain sequencing project: providing services to taxonomists for standard genome sequencing and annotation.</title>
        <authorList>
            <consortium name="The Broad Institute Genomics Platform"/>
            <consortium name="The Broad Institute Genome Sequencing Center for Infectious Disease"/>
            <person name="Wu L."/>
            <person name="Ma J."/>
        </authorList>
    </citation>
    <scope>NUCLEOTIDE SEQUENCE [LARGE SCALE GENOMIC DNA]</scope>
    <source>
        <strain evidence="6">KCTC 52473</strain>
    </source>
</reference>
<name>A0ABV7FQR6_9ALTE</name>
<evidence type="ECO:0000256" key="2">
    <source>
        <dbReference type="ARBA" id="ARBA00022801"/>
    </source>
</evidence>
<dbReference type="InterPro" id="IPR043147">
    <property type="entry name" value="Penicillin_amidase_A-knob"/>
</dbReference>
<keyword evidence="2" id="KW-0378">Hydrolase</keyword>
<comment type="subunit">
    <text evidence="4">Heterodimer of an alpha subunit and a beta subunit processed from the same precursor.</text>
</comment>
<dbReference type="Gene3D" id="1.10.439.10">
    <property type="entry name" value="Penicillin Amidohydrolase, domain 1"/>
    <property type="match status" value="1"/>
</dbReference>
<organism evidence="5 6">
    <name type="scientific">Agaribacter flavus</name>
    <dbReference type="NCBI Taxonomy" id="1902781"/>
    <lineage>
        <taxon>Bacteria</taxon>
        <taxon>Pseudomonadati</taxon>
        <taxon>Pseudomonadota</taxon>
        <taxon>Gammaproteobacteria</taxon>
        <taxon>Alteromonadales</taxon>
        <taxon>Alteromonadaceae</taxon>
        <taxon>Agaribacter</taxon>
    </lineage>
</organism>
<keyword evidence="6" id="KW-1185">Reference proteome</keyword>
<dbReference type="PIRSF" id="PIRSF001227">
    <property type="entry name" value="Pen_acylase"/>
    <property type="match status" value="1"/>
</dbReference>
<evidence type="ECO:0000313" key="5">
    <source>
        <dbReference type="EMBL" id="MFC3121628.1"/>
    </source>
</evidence>
<evidence type="ECO:0000256" key="1">
    <source>
        <dbReference type="ARBA" id="ARBA00006586"/>
    </source>
</evidence>
<protein>
    <submittedName>
        <fullName evidence="5">Penicillin acylase family protein</fullName>
    </submittedName>
</protein>
<dbReference type="Pfam" id="PF01804">
    <property type="entry name" value="Penicil_amidase"/>
    <property type="match status" value="1"/>
</dbReference>
<sequence length="771" mass="85793">MTKIKWIAGILLSISILILLGVYFSLAHSLPTLDGVVKSARVSKDSRIDRDTLGTAIIHAKDRVDAAYSLGYAHAQDRLFQMDLLRKNAAGELSSIVGKRALDIDISKRAHQFRRRAQNIVKQLPKDELALLTAYANGVNDAVSIEDAKPFEYILTNTRFSEWLPEDSLLAIFSMYIDLQQDQIERDFHFTGIQHYTGKAILDFFTPASNYQASIDFSLDTRPESDIPHPPTVADEIVSRTENLQELPDIGSNNWVVSGKHVKDSNSALLSNDMHLGLAVPTLWYRAQLNYQQNGKAVSATGVSLPGVPAIVVGATKHIAWGFTNANVDNVDWVKLAPDTPIEQVSERFTLSNGEVKEANILVSEYGPVRYIEQQAYALKWVAHQDYALNLKLAKLAEQRDMTSTLQLAKSIAIPVQNLVVGDSQGNVAWQLTGAISARTSPTKIAIEEYAFDTQGWASPERSPANFISPDHGRIWSANARMVSANDLARYGDGGYALGARQQQIANALMGASDFSEQSFYDLQLDNQAVFLMPWHHLLLSTLKQHPELYKQDIDALTNWKACACSDSVGYTLVRRFRSNLINELLSPVTGVIRELDPSYTIKPRYLLRGIEPAIWQLLQEKPEAWLTQKYDSYDHMYKAIYQQTKKRLLAQYSNGSNDMTSLAWGEVNALQVKHPLASALGVLGNYLNMRKVQAFGDSFMPAVQSPSFGASQRMIVKPGKLEQGILTVPGGQSMHPLSAYYRSGFEDYANHRATPLLPQDIKHSLLLSAK</sequence>
<dbReference type="Gene3D" id="3.60.20.10">
    <property type="entry name" value="Glutamine Phosphoribosylpyrophosphate, subunit 1, domain 1"/>
    <property type="match status" value="1"/>
</dbReference>
<dbReference type="EMBL" id="JBHRSW010000014">
    <property type="protein sequence ID" value="MFC3121628.1"/>
    <property type="molecule type" value="Genomic_DNA"/>
</dbReference>
<dbReference type="PANTHER" id="PTHR34218:SF4">
    <property type="entry name" value="ACYL-HOMOSERINE LACTONE ACYLASE QUIP"/>
    <property type="match status" value="1"/>
</dbReference>
<evidence type="ECO:0000313" key="6">
    <source>
        <dbReference type="Proteomes" id="UP001595478"/>
    </source>
</evidence>
<dbReference type="Proteomes" id="UP001595478">
    <property type="component" value="Unassembled WGS sequence"/>
</dbReference>
<keyword evidence="3" id="KW-0865">Zymogen</keyword>
<dbReference type="Gene3D" id="1.10.1400.10">
    <property type="match status" value="1"/>
</dbReference>
<gene>
    <name evidence="5" type="ORF">ACFOHL_08330</name>
</gene>
<dbReference type="InterPro" id="IPR029055">
    <property type="entry name" value="Ntn_hydrolases_N"/>
</dbReference>
<dbReference type="InterPro" id="IPR043146">
    <property type="entry name" value="Penicillin_amidase_N_B-knob"/>
</dbReference>
<dbReference type="PANTHER" id="PTHR34218">
    <property type="entry name" value="PEPTIDASE S45 PENICILLIN AMIDASE"/>
    <property type="match status" value="1"/>
</dbReference>
<accession>A0ABV7FQR6</accession>
<dbReference type="RefSeq" id="WP_376919764.1">
    <property type="nucleotide sequence ID" value="NZ_JBHRSW010000014.1"/>
</dbReference>
<comment type="similarity">
    <text evidence="1">Belongs to the peptidase S45 family.</text>
</comment>
<dbReference type="Gene3D" id="2.30.120.10">
    <property type="match status" value="1"/>
</dbReference>
<dbReference type="InterPro" id="IPR002692">
    <property type="entry name" value="S45"/>
</dbReference>
<dbReference type="InterPro" id="IPR023343">
    <property type="entry name" value="Penicillin_amidase_dom1"/>
</dbReference>
<dbReference type="InterPro" id="IPR014395">
    <property type="entry name" value="Pen/GL7ACA/AHL_acylase"/>
</dbReference>
<dbReference type="SUPFAM" id="SSF56235">
    <property type="entry name" value="N-terminal nucleophile aminohydrolases (Ntn hydrolases)"/>
    <property type="match status" value="1"/>
</dbReference>
<evidence type="ECO:0000256" key="3">
    <source>
        <dbReference type="ARBA" id="ARBA00023145"/>
    </source>
</evidence>
<evidence type="ECO:0000256" key="4">
    <source>
        <dbReference type="ARBA" id="ARBA00038735"/>
    </source>
</evidence>